<dbReference type="Gene3D" id="2.40.10.350">
    <property type="entry name" value="Rod shape-determining protein MreC, domain 2"/>
    <property type="match status" value="1"/>
</dbReference>
<sequence>MFADSRFDYLHSVRFFLSYTATPVYWVADMPARTSELFDDVFVSHSDLLAENERLNNELLLAQRELQVLASLASENSRLRALSEAVRIVEGEVLAAEIVNRSPDRASKRVLINRGALQGVFVGQAMLAADGLMGQVVEVMPRSSWVLLVSDPLHVTPVEVNRNGERALARGVRGAADELELEFVTQTQDVRAGDLLVSSGMGQIFPKNFPVADVISVNNDPGQDFAVIKARPRAEINSTRHVMLLIPPRVHETPVPDVEAPASEVQP</sequence>
<evidence type="ECO:0000256" key="2">
    <source>
        <dbReference type="ARBA" id="ARBA00013855"/>
    </source>
</evidence>
<dbReference type="EMBL" id="LIBB01000045">
    <property type="protein sequence ID" value="KRO72803.1"/>
    <property type="molecule type" value="Genomic_DNA"/>
</dbReference>
<evidence type="ECO:0000313" key="8">
    <source>
        <dbReference type="EMBL" id="KRO72803.1"/>
    </source>
</evidence>
<dbReference type="InterPro" id="IPR055342">
    <property type="entry name" value="MreC_beta-barrel_core"/>
</dbReference>
<reference evidence="8 9" key="1">
    <citation type="submission" date="2015-10" db="EMBL/GenBank/DDBJ databases">
        <title>Metagenome-Assembled Genomes uncover a global brackish microbiome.</title>
        <authorList>
            <person name="Hugerth L.W."/>
            <person name="Larsson J."/>
            <person name="Alneberg J."/>
            <person name="Lindh M.V."/>
            <person name="Legrand C."/>
            <person name="Pinhassi J."/>
            <person name="Andersson A.F."/>
        </authorList>
    </citation>
    <scope>NUCLEOTIDE SEQUENCE [LARGE SCALE GENOMIC DNA]</scope>
    <source>
        <strain evidence="8">BACL4 MAG-120507-bin80</strain>
    </source>
</reference>
<feature type="coiled-coil region" evidence="6">
    <location>
        <begin position="45"/>
        <end position="72"/>
    </location>
</feature>
<accession>A0A0R2SJH2</accession>
<dbReference type="GO" id="GO:0008360">
    <property type="term" value="P:regulation of cell shape"/>
    <property type="evidence" value="ECO:0007669"/>
    <property type="project" value="UniProtKB-KW"/>
</dbReference>
<dbReference type="NCBIfam" id="TIGR00219">
    <property type="entry name" value="mreC"/>
    <property type="match status" value="1"/>
</dbReference>
<evidence type="ECO:0000259" key="7">
    <source>
        <dbReference type="Pfam" id="PF04085"/>
    </source>
</evidence>
<comment type="similarity">
    <text evidence="1 5">Belongs to the MreC family.</text>
</comment>
<dbReference type="Proteomes" id="UP000051934">
    <property type="component" value="Unassembled WGS sequence"/>
</dbReference>
<evidence type="ECO:0000256" key="1">
    <source>
        <dbReference type="ARBA" id="ARBA00009369"/>
    </source>
</evidence>
<organism evidence="8 9">
    <name type="scientific">OM182 bacterium BACL3 MAG-120507-bin80</name>
    <dbReference type="NCBI Taxonomy" id="1655577"/>
    <lineage>
        <taxon>Bacteria</taxon>
        <taxon>Pseudomonadati</taxon>
        <taxon>Pseudomonadota</taxon>
        <taxon>Gammaproteobacteria</taxon>
        <taxon>OMG group</taxon>
        <taxon>OM182 clade</taxon>
    </lineage>
</organism>
<gene>
    <name evidence="8" type="ORF">ABR69_04545</name>
</gene>
<dbReference type="PIRSF" id="PIRSF038471">
    <property type="entry name" value="MreC"/>
    <property type="match status" value="1"/>
</dbReference>
<protein>
    <recommendedName>
        <fullName evidence="2 5">Cell shape-determining protein MreC</fullName>
    </recommendedName>
    <alternativeName>
        <fullName evidence="4 5">Cell shape protein MreC</fullName>
    </alternativeName>
</protein>
<dbReference type="InterPro" id="IPR042175">
    <property type="entry name" value="Cell/Rod_MreC_2"/>
</dbReference>
<dbReference type="InterPro" id="IPR042177">
    <property type="entry name" value="Cell/Rod_1"/>
</dbReference>
<comment type="caution">
    <text evidence="8">The sequence shown here is derived from an EMBL/GenBank/DDBJ whole genome shotgun (WGS) entry which is preliminary data.</text>
</comment>
<dbReference type="Pfam" id="PF04085">
    <property type="entry name" value="MreC"/>
    <property type="match status" value="1"/>
</dbReference>
<evidence type="ECO:0000256" key="6">
    <source>
        <dbReference type="SAM" id="Coils"/>
    </source>
</evidence>
<dbReference type="Gene3D" id="2.40.10.340">
    <property type="entry name" value="Rod shape-determining protein MreC, domain 1"/>
    <property type="match status" value="1"/>
</dbReference>
<dbReference type="GO" id="GO:0005886">
    <property type="term" value="C:plasma membrane"/>
    <property type="evidence" value="ECO:0007669"/>
    <property type="project" value="TreeGrafter"/>
</dbReference>
<dbReference type="PANTHER" id="PTHR34138:SF1">
    <property type="entry name" value="CELL SHAPE-DETERMINING PROTEIN MREC"/>
    <property type="match status" value="1"/>
</dbReference>
<dbReference type="PANTHER" id="PTHR34138">
    <property type="entry name" value="CELL SHAPE-DETERMINING PROTEIN MREC"/>
    <property type="match status" value="1"/>
</dbReference>
<evidence type="ECO:0000256" key="4">
    <source>
        <dbReference type="ARBA" id="ARBA00032089"/>
    </source>
</evidence>
<evidence type="ECO:0000313" key="9">
    <source>
        <dbReference type="Proteomes" id="UP000051934"/>
    </source>
</evidence>
<dbReference type="AlphaFoldDB" id="A0A0R2SJH2"/>
<proteinExistence type="inferred from homology"/>
<evidence type="ECO:0000256" key="5">
    <source>
        <dbReference type="PIRNR" id="PIRNR038471"/>
    </source>
</evidence>
<name>A0A0R2SJH2_9GAMM</name>
<dbReference type="InterPro" id="IPR007221">
    <property type="entry name" value="MreC"/>
</dbReference>
<feature type="domain" description="Rod shape-determining protein MreC beta-barrel core" evidence="7">
    <location>
        <begin position="98"/>
        <end position="245"/>
    </location>
</feature>
<comment type="function">
    <text evidence="5">Involved in formation and maintenance of cell shape.</text>
</comment>
<keyword evidence="6" id="KW-0175">Coiled coil</keyword>
<evidence type="ECO:0000256" key="3">
    <source>
        <dbReference type="ARBA" id="ARBA00022960"/>
    </source>
</evidence>
<keyword evidence="3 5" id="KW-0133">Cell shape</keyword>